<dbReference type="Proteomes" id="UP000694892">
    <property type="component" value="Chromosome 8S"/>
</dbReference>
<organism evidence="1 2">
    <name type="scientific">Xenopus laevis</name>
    <name type="common">African clawed frog</name>
    <dbReference type="NCBI Taxonomy" id="8355"/>
    <lineage>
        <taxon>Eukaryota</taxon>
        <taxon>Metazoa</taxon>
        <taxon>Chordata</taxon>
        <taxon>Craniata</taxon>
        <taxon>Vertebrata</taxon>
        <taxon>Euteleostomi</taxon>
        <taxon>Amphibia</taxon>
        <taxon>Batrachia</taxon>
        <taxon>Anura</taxon>
        <taxon>Pipoidea</taxon>
        <taxon>Pipidae</taxon>
        <taxon>Xenopodinae</taxon>
        <taxon>Xenopus</taxon>
        <taxon>Xenopus</taxon>
    </lineage>
</organism>
<dbReference type="AlphaFoldDB" id="A0A974C4U1"/>
<accession>A0A974C4U1</accession>
<gene>
    <name evidence="1" type="ORF">XELAEV_18042504mg</name>
</gene>
<proteinExistence type="predicted"/>
<protein>
    <submittedName>
        <fullName evidence="1">Uncharacterized protein</fullName>
    </submittedName>
</protein>
<name>A0A974C4U1_XENLA</name>
<evidence type="ECO:0000313" key="1">
    <source>
        <dbReference type="EMBL" id="OCT66246.1"/>
    </source>
</evidence>
<sequence length="125" mass="13500">MITHSHVTVSCVGRTNPKYVAAVATLWLMERLIHQHNASFNKLSIGRAESQPSHSLGQNNLPINLIASVFQVLAQEGITLTIINDPVDVYNSPGLNLFDIGNGYTNTGPDWPSVGSGKCPVVHLL</sequence>
<reference evidence="2" key="1">
    <citation type="journal article" date="2016" name="Nature">
        <title>Genome evolution in the allotetraploid frog Xenopus laevis.</title>
        <authorList>
            <person name="Session A.M."/>
            <person name="Uno Y."/>
            <person name="Kwon T."/>
            <person name="Chapman J.A."/>
            <person name="Toyoda A."/>
            <person name="Takahashi S."/>
            <person name="Fukui A."/>
            <person name="Hikosaka A."/>
            <person name="Suzuki A."/>
            <person name="Kondo M."/>
            <person name="van Heeringen S.J."/>
            <person name="Quigley I."/>
            <person name="Heinz S."/>
            <person name="Ogino H."/>
            <person name="Ochi H."/>
            <person name="Hellsten U."/>
            <person name="Lyons J.B."/>
            <person name="Simakov O."/>
            <person name="Putnam N."/>
            <person name="Stites J."/>
            <person name="Kuroki Y."/>
            <person name="Tanaka T."/>
            <person name="Michiue T."/>
            <person name="Watanabe M."/>
            <person name="Bogdanovic O."/>
            <person name="Lister R."/>
            <person name="Georgiou G."/>
            <person name="Paranjpe S.S."/>
            <person name="van Kruijsbergen I."/>
            <person name="Shu S."/>
            <person name="Carlson J."/>
            <person name="Kinoshita T."/>
            <person name="Ohta Y."/>
            <person name="Mawaribuchi S."/>
            <person name="Jenkins J."/>
            <person name="Grimwood J."/>
            <person name="Schmutz J."/>
            <person name="Mitros T."/>
            <person name="Mozaffari S.V."/>
            <person name="Suzuki Y."/>
            <person name="Haramoto Y."/>
            <person name="Yamamoto T.S."/>
            <person name="Takagi C."/>
            <person name="Heald R."/>
            <person name="Miller K."/>
            <person name="Haudenschild C."/>
            <person name="Kitzman J."/>
            <person name="Nakayama T."/>
            <person name="Izutsu Y."/>
            <person name="Robert J."/>
            <person name="Fortriede J."/>
            <person name="Burns K."/>
            <person name="Lotay V."/>
            <person name="Karimi K."/>
            <person name="Yasuoka Y."/>
            <person name="Dichmann D.S."/>
            <person name="Flajnik M.F."/>
            <person name="Houston D.W."/>
            <person name="Shendure J."/>
            <person name="DuPasquier L."/>
            <person name="Vize P.D."/>
            <person name="Zorn A.M."/>
            <person name="Ito M."/>
            <person name="Marcotte E.M."/>
            <person name="Wallingford J.B."/>
            <person name="Ito Y."/>
            <person name="Asashima M."/>
            <person name="Ueno N."/>
            <person name="Matsuda Y."/>
            <person name="Veenstra G.J."/>
            <person name="Fujiyama A."/>
            <person name="Harland R.M."/>
            <person name="Taira M."/>
            <person name="Rokhsar D.S."/>
        </authorList>
    </citation>
    <scope>NUCLEOTIDE SEQUENCE [LARGE SCALE GENOMIC DNA]</scope>
    <source>
        <strain evidence="2">J</strain>
    </source>
</reference>
<dbReference type="EMBL" id="CM004481">
    <property type="protein sequence ID" value="OCT66246.1"/>
    <property type="molecule type" value="Genomic_DNA"/>
</dbReference>
<evidence type="ECO:0000313" key="2">
    <source>
        <dbReference type="Proteomes" id="UP000694892"/>
    </source>
</evidence>